<feature type="binding site" evidence="5">
    <location>
        <position position="460"/>
    </location>
    <ligand>
        <name>FAD</name>
        <dbReference type="ChEBI" id="CHEBI:57692"/>
    </ligand>
</feature>
<dbReference type="InterPro" id="IPR036188">
    <property type="entry name" value="FAD/NAD-bd_sf"/>
</dbReference>
<reference evidence="8" key="1">
    <citation type="journal article" date="2019" name="Emerg. Microbes Infect.">
        <title>Comprehensive subspecies identification of 175 nontuberculous mycobacteria species based on 7547 genomic profiles.</title>
        <authorList>
            <person name="Matsumoto Y."/>
            <person name="Kinjo T."/>
            <person name="Motooka D."/>
            <person name="Nabeya D."/>
            <person name="Jung N."/>
            <person name="Uechi K."/>
            <person name="Horii T."/>
            <person name="Iida T."/>
            <person name="Fujita J."/>
            <person name="Nakamura S."/>
        </authorList>
    </citation>
    <scope>NUCLEOTIDE SEQUENCE [LARGE SCALE GENOMIC DNA]</scope>
    <source>
        <strain evidence="8">JCM 13671</strain>
    </source>
</reference>
<dbReference type="SUPFAM" id="SSF54373">
    <property type="entry name" value="FAD-linked reductases, C-terminal domain"/>
    <property type="match status" value="1"/>
</dbReference>
<dbReference type="EMBL" id="AP022612">
    <property type="protein sequence ID" value="BBZ35210.1"/>
    <property type="molecule type" value="Genomic_DNA"/>
</dbReference>
<evidence type="ECO:0000259" key="7">
    <source>
        <dbReference type="PROSITE" id="PS00623"/>
    </source>
</evidence>
<keyword evidence="9" id="KW-1185">Reference proteome</keyword>
<reference evidence="8" key="2">
    <citation type="submission" date="2020-02" db="EMBL/GenBank/DDBJ databases">
        <authorList>
            <person name="Matsumoto Y."/>
            <person name="Motooka D."/>
            <person name="Nakamura S."/>
        </authorList>
    </citation>
    <scope>NUCLEOTIDE SEQUENCE</scope>
    <source>
        <strain evidence="8">JCM 13671</strain>
    </source>
</reference>
<evidence type="ECO:0000256" key="3">
    <source>
        <dbReference type="ARBA" id="ARBA00022630"/>
    </source>
</evidence>
<dbReference type="PROSITE" id="PS00623">
    <property type="entry name" value="GMC_OXRED_1"/>
    <property type="match status" value="1"/>
</dbReference>
<comment type="similarity">
    <text evidence="2 6">Belongs to the GMC oxidoreductase family.</text>
</comment>
<dbReference type="InterPro" id="IPR007867">
    <property type="entry name" value="GMC_OxRtase_C"/>
</dbReference>
<dbReference type="InterPro" id="IPR012132">
    <property type="entry name" value="GMC_OxRdtase"/>
</dbReference>
<dbReference type="InterPro" id="IPR023978">
    <property type="entry name" value="GMC_oxidoreductase_bact"/>
</dbReference>
<dbReference type="Pfam" id="PF05199">
    <property type="entry name" value="GMC_oxred_C"/>
    <property type="match status" value="1"/>
</dbReference>
<dbReference type="NCBIfam" id="TIGR03970">
    <property type="entry name" value="Rv0697"/>
    <property type="match status" value="1"/>
</dbReference>
<sequence>MKAIASAHSDVLIVGAGSAGSVLAERLSSDPQCSVTVVETGPGPAEPGVQALTDSGTLLPIGSDSELVTRYASVLTQDPPRTAHLVRGRTVGGSGAVNGGYFCRAVPADIAAWDLPGWDWPTVLAHYRAVETDLDFDGPLHGDSGPIHVQRTSEYVGATALFLEACERAGVAWLPDLNGVESGALPSGVGRVPLNIVEGRRMGPGAAFLVPAMRRPNLSVLTRARVLRIRFHRGRAVGVDVTRPHGPEGPDGVTTLTADRIVLSSGAIGTAHLLMLSGIGPEPALRRAGVPVVQPLPVGMHCVDHPEWVLPTNWSVEPGRPVLEVVLSIADDLEIRPYTGGFVAMVGGVGADHPDWPHLGVALMKPQSYASVALVSADPTTPPEIEHRYDRVADDIKRLEYGTEVVREIIGTAAEVGEHSWSTSQHLGGSAPMGRADDPRAVLDEQCRVRGVEGLWVIDGSVLPSALSRGPHATTVMLAHRAAGFVSPGA</sequence>
<keyword evidence="4 5" id="KW-0274">FAD</keyword>
<dbReference type="PANTHER" id="PTHR11552:SF147">
    <property type="entry name" value="CHOLINE DEHYDROGENASE, MITOCHONDRIAL"/>
    <property type="match status" value="1"/>
</dbReference>
<keyword evidence="3 6" id="KW-0285">Flavoprotein</keyword>
<feature type="domain" description="Glucose-methanol-choline oxidoreductase N-terminal" evidence="7">
    <location>
        <begin position="88"/>
        <end position="111"/>
    </location>
</feature>
<dbReference type="Gene3D" id="3.50.50.60">
    <property type="entry name" value="FAD/NAD(P)-binding domain"/>
    <property type="match status" value="1"/>
</dbReference>
<dbReference type="GO" id="GO:0016614">
    <property type="term" value="F:oxidoreductase activity, acting on CH-OH group of donors"/>
    <property type="evidence" value="ECO:0007669"/>
    <property type="project" value="InterPro"/>
</dbReference>
<dbReference type="Pfam" id="PF00732">
    <property type="entry name" value="GMC_oxred_N"/>
    <property type="match status" value="1"/>
</dbReference>
<evidence type="ECO:0000256" key="6">
    <source>
        <dbReference type="RuleBase" id="RU003968"/>
    </source>
</evidence>
<organism evidence="8 9">
    <name type="scientific">Mycolicibacterium confluentis</name>
    <dbReference type="NCBI Taxonomy" id="28047"/>
    <lineage>
        <taxon>Bacteria</taxon>
        <taxon>Bacillati</taxon>
        <taxon>Actinomycetota</taxon>
        <taxon>Actinomycetes</taxon>
        <taxon>Mycobacteriales</taxon>
        <taxon>Mycobacteriaceae</taxon>
        <taxon>Mycolicibacterium</taxon>
    </lineage>
</organism>
<dbReference type="AlphaFoldDB" id="A0A7I7Y0L8"/>
<protein>
    <submittedName>
        <fullName evidence="8">Dehydrogenase</fullName>
    </submittedName>
</protein>
<dbReference type="SUPFAM" id="SSF51905">
    <property type="entry name" value="FAD/NAD(P)-binding domain"/>
    <property type="match status" value="1"/>
</dbReference>
<evidence type="ECO:0000256" key="5">
    <source>
        <dbReference type="PIRSR" id="PIRSR000137-2"/>
    </source>
</evidence>
<gene>
    <name evidence="8" type="ORF">MCNF_38150</name>
</gene>
<accession>A0A7I7Y0L8</accession>
<dbReference type="Gene3D" id="3.30.410.40">
    <property type="match status" value="1"/>
</dbReference>
<feature type="binding site" evidence="5">
    <location>
        <position position="226"/>
    </location>
    <ligand>
        <name>FAD</name>
        <dbReference type="ChEBI" id="CHEBI:57692"/>
    </ligand>
</feature>
<evidence type="ECO:0000256" key="1">
    <source>
        <dbReference type="ARBA" id="ARBA00001974"/>
    </source>
</evidence>
<proteinExistence type="inferred from homology"/>
<evidence type="ECO:0000256" key="4">
    <source>
        <dbReference type="ARBA" id="ARBA00022827"/>
    </source>
</evidence>
<dbReference type="InterPro" id="IPR000172">
    <property type="entry name" value="GMC_OxRdtase_N"/>
</dbReference>
<dbReference type="GO" id="GO:0050660">
    <property type="term" value="F:flavin adenine dinucleotide binding"/>
    <property type="evidence" value="ECO:0007669"/>
    <property type="project" value="InterPro"/>
</dbReference>
<evidence type="ECO:0000256" key="2">
    <source>
        <dbReference type="ARBA" id="ARBA00010790"/>
    </source>
</evidence>
<dbReference type="PIRSF" id="PIRSF000137">
    <property type="entry name" value="Alcohol_oxidase"/>
    <property type="match status" value="1"/>
</dbReference>
<evidence type="ECO:0000313" key="9">
    <source>
        <dbReference type="Proteomes" id="UP000466931"/>
    </source>
</evidence>
<dbReference type="PANTHER" id="PTHR11552">
    <property type="entry name" value="GLUCOSE-METHANOL-CHOLINE GMC OXIDOREDUCTASE"/>
    <property type="match status" value="1"/>
</dbReference>
<evidence type="ECO:0000313" key="8">
    <source>
        <dbReference type="EMBL" id="BBZ35210.1"/>
    </source>
</evidence>
<dbReference type="Proteomes" id="UP000466931">
    <property type="component" value="Chromosome"/>
</dbReference>
<comment type="cofactor">
    <cofactor evidence="1 5">
        <name>FAD</name>
        <dbReference type="ChEBI" id="CHEBI:57692"/>
    </cofactor>
</comment>
<name>A0A7I7Y0L8_9MYCO</name>